<proteinExistence type="predicted"/>
<evidence type="ECO:0000313" key="2">
    <source>
        <dbReference type="Proteomes" id="UP000214880"/>
    </source>
</evidence>
<dbReference type="RefSeq" id="WP_092067068.1">
    <property type="nucleotide sequence ID" value="NZ_FNHB01000001.1"/>
</dbReference>
<reference evidence="1 2" key="1">
    <citation type="submission" date="2016-10" db="EMBL/GenBank/DDBJ databases">
        <authorList>
            <person name="de Groot N.N."/>
        </authorList>
    </citation>
    <scope>NUCLEOTIDE SEQUENCE [LARGE SCALE GENOMIC DNA]</scope>
    <source>
        <strain evidence="1 2">DSM 1736</strain>
    </source>
</reference>
<gene>
    <name evidence="1" type="ORF">SAMN04488502_10121</name>
</gene>
<protein>
    <submittedName>
        <fullName evidence="1">Uncharacterized protein</fullName>
    </submittedName>
</protein>
<keyword evidence="2" id="KW-1185">Reference proteome</keyword>
<evidence type="ECO:0000313" key="1">
    <source>
        <dbReference type="EMBL" id="SDL48511.1"/>
    </source>
</evidence>
<accession>A0A1G9KFQ5</accession>
<organism evidence="1 2">
    <name type="scientific">Dendrosporobacter quercicolus</name>
    <dbReference type="NCBI Taxonomy" id="146817"/>
    <lineage>
        <taxon>Bacteria</taxon>
        <taxon>Bacillati</taxon>
        <taxon>Bacillota</taxon>
        <taxon>Negativicutes</taxon>
        <taxon>Selenomonadales</taxon>
        <taxon>Sporomusaceae</taxon>
        <taxon>Dendrosporobacter</taxon>
    </lineage>
</organism>
<sequence>MILDKVIEDIKKLEVTGNFINNVMYAFENYKFGGEIEVTIIKDSETSYQVNVKANADRHTIKINTKHEKTTAVQERRQ</sequence>
<dbReference type="Proteomes" id="UP000214880">
    <property type="component" value="Unassembled WGS sequence"/>
</dbReference>
<name>A0A1G9KFQ5_9FIRM</name>
<dbReference type="AlphaFoldDB" id="A0A1G9KFQ5"/>
<dbReference type="EMBL" id="FNHB01000001">
    <property type="protein sequence ID" value="SDL48511.1"/>
    <property type="molecule type" value="Genomic_DNA"/>
</dbReference>